<reference evidence="1" key="2">
    <citation type="submission" date="2021-04" db="EMBL/GenBank/DDBJ databases">
        <authorList>
            <person name="Gilroy R."/>
        </authorList>
    </citation>
    <scope>NUCLEOTIDE SEQUENCE</scope>
    <source>
        <strain evidence="1">CHK156-179</strain>
    </source>
</reference>
<comment type="caution">
    <text evidence="1">The sequence shown here is derived from an EMBL/GenBank/DDBJ whole genome shotgun (WGS) entry which is preliminary data.</text>
</comment>
<proteinExistence type="predicted"/>
<reference evidence="1" key="1">
    <citation type="journal article" date="2021" name="PeerJ">
        <title>Extensive microbial diversity within the chicken gut microbiome revealed by metagenomics and culture.</title>
        <authorList>
            <person name="Gilroy R."/>
            <person name="Ravi A."/>
            <person name="Getino M."/>
            <person name="Pursley I."/>
            <person name="Horton D.L."/>
            <person name="Alikhan N.F."/>
            <person name="Baker D."/>
            <person name="Gharbi K."/>
            <person name="Hall N."/>
            <person name="Watson M."/>
            <person name="Adriaenssens E.M."/>
            <person name="Foster-Nyarko E."/>
            <person name="Jarju S."/>
            <person name="Secka A."/>
            <person name="Antonio M."/>
            <person name="Oren A."/>
            <person name="Chaudhuri R.R."/>
            <person name="La Ragione R."/>
            <person name="Hildebrand F."/>
            <person name="Pallen M.J."/>
        </authorList>
    </citation>
    <scope>NUCLEOTIDE SEQUENCE</scope>
    <source>
        <strain evidence="1">CHK156-179</strain>
    </source>
</reference>
<evidence type="ECO:0000313" key="1">
    <source>
        <dbReference type="EMBL" id="HJA02696.1"/>
    </source>
</evidence>
<evidence type="ECO:0000313" key="2">
    <source>
        <dbReference type="Proteomes" id="UP000824221"/>
    </source>
</evidence>
<name>A0A9D2H2U9_9FIRM</name>
<gene>
    <name evidence="1" type="ORF">H9797_04870</name>
</gene>
<dbReference type="EMBL" id="DXAJ01000075">
    <property type="protein sequence ID" value="HJA02696.1"/>
    <property type="molecule type" value="Genomic_DNA"/>
</dbReference>
<organism evidence="1 2">
    <name type="scientific">Candidatus Gallimonas gallistercoris</name>
    <dbReference type="NCBI Taxonomy" id="2838602"/>
    <lineage>
        <taxon>Bacteria</taxon>
        <taxon>Bacillati</taxon>
        <taxon>Bacillota</taxon>
        <taxon>Clostridia</taxon>
        <taxon>Candidatus Gallimonas</taxon>
    </lineage>
</organism>
<protein>
    <submittedName>
        <fullName evidence="1">Uncharacterized protein</fullName>
    </submittedName>
</protein>
<dbReference type="AlphaFoldDB" id="A0A9D2H2U9"/>
<dbReference type="Proteomes" id="UP000824221">
    <property type="component" value="Unassembled WGS sequence"/>
</dbReference>
<sequence>MISTSDGSIPRILHAESLRAVINGNMIAFPRKKSNKKGGAKGKNFGERGKNFSITLAKIAFMG</sequence>
<accession>A0A9D2H2U9</accession>